<sequence>MSWIDTHVHFDAPEFDATRIDDWARARDAGVVAQVVPAVAPFNFNTVREMADAYAGTAYALGIHPMYVNPLDPDVALAALRAALESNIHDPRLVAVGEVGLDGFVKTIDQEKQLYFFQAQLKLAREFDLPVLLHVRHAQDTVIKYVRQFNVRQGIAHAFNGSFSQAEAYMKQGLHLGFGGMMTFSRSLQIRRLAAELPIDRMVLETDAPDMSPSWAYKENNYSHYLPRIAESLMDLRGLDAVALSEHMRRNTLQVLPRLAAMIEV</sequence>
<evidence type="ECO:0000313" key="6">
    <source>
        <dbReference type="Proteomes" id="UP000252182"/>
    </source>
</evidence>
<feature type="binding site" evidence="4">
    <location>
        <position position="134"/>
    </location>
    <ligand>
        <name>a divalent metal cation</name>
        <dbReference type="ChEBI" id="CHEBI:60240"/>
        <label>2</label>
    </ligand>
</feature>
<dbReference type="KEGG" id="hyf:DTO96_101834"/>
<gene>
    <name evidence="5" type="primary">yjjV</name>
    <name evidence="5" type="ORF">DTO96_101834</name>
</gene>
<dbReference type="RefSeq" id="WP_114563208.1">
    <property type="nucleotide sequence ID" value="NZ_CP031124.1"/>
</dbReference>
<protein>
    <submittedName>
        <fullName evidence="5">Putative metal-dependent hydrolase YjjV</fullName>
        <ecNumber evidence="5">3.1.-.-</ecNumber>
    </submittedName>
</protein>
<keyword evidence="3 5" id="KW-0378">Hydrolase</keyword>
<comment type="similarity">
    <text evidence="1">Belongs to the metallo-dependent hydrolases superfamily. TatD-type hydrolase family.</text>
</comment>
<proteinExistence type="inferred from homology"/>
<evidence type="ECO:0000256" key="2">
    <source>
        <dbReference type="ARBA" id="ARBA00022723"/>
    </source>
</evidence>
<feature type="binding site" evidence="4">
    <location>
        <position position="9"/>
    </location>
    <ligand>
        <name>a divalent metal cation</name>
        <dbReference type="ChEBI" id="CHEBI:60240"/>
        <label>1</label>
    </ligand>
</feature>
<dbReference type="PANTHER" id="PTHR46124:SF3">
    <property type="entry name" value="HYDROLASE"/>
    <property type="match status" value="1"/>
</dbReference>
<dbReference type="FunFam" id="3.20.20.140:FF:000005">
    <property type="entry name" value="TatD family hydrolase"/>
    <property type="match status" value="1"/>
</dbReference>
<dbReference type="EMBL" id="CP031124">
    <property type="protein sequence ID" value="AXF86093.1"/>
    <property type="molecule type" value="Genomic_DNA"/>
</dbReference>
<dbReference type="PANTHER" id="PTHR46124">
    <property type="entry name" value="D-AMINOACYL-TRNA DEACYLASE"/>
    <property type="match status" value="1"/>
</dbReference>
<dbReference type="PROSITE" id="PS01090">
    <property type="entry name" value="TATD_2"/>
    <property type="match status" value="1"/>
</dbReference>
<organism evidence="5 6">
    <name type="scientific">Ephemeroptericola cinctiostellae</name>
    <dbReference type="NCBI Taxonomy" id="2268024"/>
    <lineage>
        <taxon>Bacteria</taxon>
        <taxon>Pseudomonadati</taxon>
        <taxon>Pseudomonadota</taxon>
        <taxon>Betaproteobacteria</taxon>
        <taxon>Burkholderiales</taxon>
        <taxon>Burkholderiaceae</taxon>
        <taxon>Ephemeroptericola</taxon>
    </lineage>
</organism>
<dbReference type="CDD" id="cd01310">
    <property type="entry name" value="TatD_DNAse"/>
    <property type="match status" value="1"/>
</dbReference>
<name>A0A345DCK5_9BURK</name>
<dbReference type="SUPFAM" id="SSF51556">
    <property type="entry name" value="Metallo-dependent hydrolases"/>
    <property type="match status" value="1"/>
</dbReference>
<dbReference type="EC" id="3.1.-.-" evidence="5"/>
<dbReference type="GO" id="GO:0046872">
    <property type="term" value="F:metal ion binding"/>
    <property type="evidence" value="ECO:0007669"/>
    <property type="project" value="UniProtKB-KW"/>
</dbReference>
<keyword evidence="2 4" id="KW-0479">Metal-binding</keyword>
<accession>A0A345DCK5</accession>
<feature type="binding site" evidence="4">
    <location>
        <position position="207"/>
    </location>
    <ligand>
        <name>a divalent metal cation</name>
        <dbReference type="ChEBI" id="CHEBI:60240"/>
        <label>1</label>
    </ligand>
</feature>
<dbReference type="InterPro" id="IPR032466">
    <property type="entry name" value="Metal_Hydrolase"/>
</dbReference>
<dbReference type="OrthoDB" id="9810005at2"/>
<evidence type="ECO:0000256" key="1">
    <source>
        <dbReference type="ARBA" id="ARBA00009275"/>
    </source>
</evidence>
<evidence type="ECO:0000313" key="5">
    <source>
        <dbReference type="EMBL" id="AXF86093.1"/>
    </source>
</evidence>
<dbReference type="InterPro" id="IPR018228">
    <property type="entry name" value="DNase_TatD-rel_CS"/>
</dbReference>
<dbReference type="Gene3D" id="3.20.20.140">
    <property type="entry name" value="Metal-dependent hydrolases"/>
    <property type="match status" value="1"/>
</dbReference>
<evidence type="ECO:0000256" key="3">
    <source>
        <dbReference type="ARBA" id="ARBA00022801"/>
    </source>
</evidence>
<reference evidence="6" key="1">
    <citation type="submission" date="2018-07" db="EMBL/GenBank/DDBJ databases">
        <authorList>
            <person name="Kim H."/>
        </authorList>
    </citation>
    <scope>NUCLEOTIDE SEQUENCE [LARGE SCALE GENOMIC DNA]</scope>
    <source>
        <strain evidence="6">F02</strain>
    </source>
</reference>
<dbReference type="Proteomes" id="UP000252182">
    <property type="component" value="Chromosome"/>
</dbReference>
<dbReference type="AlphaFoldDB" id="A0A345DCK5"/>
<dbReference type="PIRSF" id="PIRSF005902">
    <property type="entry name" value="DNase_TatD"/>
    <property type="match status" value="1"/>
</dbReference>
<dbReference type="GO" id="GO:0005829">
    <property type="term" value="C:cytosol"/>
    <property type="evidence" value="ECO:0007669"/>
    <property type="project" value="TreeGrafter"/>
</dbReference>
<dbReference type="InterPro" id="IPR001130">
    <property type="entry name" value="TatD-like"/>
</dbReference>
<keyword evidence="6" id="KW-1185">Reference proteome</keyword>
<feature type="binding site" evidence="4">
    <location>
        <position position="157"/>
    </location>
    <ligand>
        <name>a divalent metal cation</name>
        <dbReference type="ChEBI" id="CHEBI:60240"/>
        <label>2</label>
    </ligand>
</feature>
<dbReference type="Pfam" id="PF01026">
    <property type="entry name" value="TatD_DNase"/>
    <property type="match status" value="1"/>
</dbReference>
<dbReference type="GO" id="GO:0016788">
    <property type="term" value="F:hydrolase activity, acting on ester bonds"/>
    <property type="evidence" value="ECO:0007669"/>
    <property type="project" value="InterPro"/>
</dbReference>
<feature type="binding site" evidence="4">
    <location>
        <position position="7"/>
    </location>
    <ligand>
        <name>a divalent metal cation</name>
        <dbReference type="ChEBI" id="CHEBI:60240"/>
        <label>1</label>
    </ligand>
</feature>
<evidence type="ECO:0000256" key="4">
    <source>
        <dbReference type="PIRSR" id="PIRSR005902-1"/>
    </source>
</evidence>
<feature type="binding site" evidence="4">
    <location>
        <position position="98"/>
    </location>
    <ligand>
        <name>a divalent metal cation</name>
        <dbReference type="ChEBI" id="CHEBI:60240"/>
        <label>1</label>
    </ligand>
</feature>